<accession>A0A0L9T553</accession>
<keyword evidence="1" id="KW-0812">Transmembrane</keyword>
<keyword evidence="1" id="KW-1133">Transmembrane helix</keyword>
<sequence>MCQVYFEDTRIWYAIFSMLFLGHFVASKRSEHCPLLNPFLGGLFWIVLFISRRGQNT</sequence>
<proteinExistence type="predicted"/>
<protein>
    <submittedName>
        <fullName evidence="2">Uncharacterized protein</fullName>
    </submittedName>
</protein>
<evidence type="ECO:0000256" key="1">
    <source>
        <dbReference type="SAM" id="Phobius"/>
    </source>
</evidence>
<evidence type="ECO:0000313" key="3">
    <source>
        <dbReference type="Proteomes" id="UP000053144"/>
    </source>
</evidence>
<keyword evidence="1" id="KW-0472">Membrane</keyword>
<evidence type="ECO:0000313" key="2">
    <source>
        <dbReference type="EMBL" id="KOM25740.1"/>
    </source>
</evidence>
<feature type="transmembrane region" description="Helical" evidence="1">
    <location>
        <begin position="12"/>
        <end position="29"/>
    </location>
</feature>
<dbReference type="Proteomes" id="UP000053144">
    <property type="component" value="Unassembled WGS sequence"/>
</dbReference>
<dbReference type="AlphaFoldDB" id="A0A0L9T553"/>
<dbReference type="EMBL" id="KQ258286">
    <property type="protein sequence ID" value="KOM25740.1"/>
    <property type="molecule type" value="Genomic_DNA"/>
</dbReference>
<name>A0A0L9T553_PHAAN</name>
<feature type="transmembrane region" description="Helical" evidence="1">
    <location>
        <begin position="35"/>
        <end position="51"/>
    </location>
</feature>
<reference evidence="3" key="1">
    <citation type="journal article" date="2015" name="Proc. Natl. Acad. Sci. U.S.A.">
        <title>Genome sequencing of adzuki bean (Vigna angularis) provides insight into high starch and low fat accumulation and domestication.</title>
        <authorList>
            <person name="Yang K."/>
            <person name="Tian Z."/>
            <person name="Chen C."/>
            <person name="Luo L."/>
            <person name="Zhao B."/>
            <person name="Wang Z."/>
            <person name="Yu L."/>
            <person name="Li Y."/>
            <person name="Sun Y."/>
            <person name="Li W."/>
            <person name="Chen Y."/>
            <person name="Li Y."/>
            <person name="Zhang Y."/>
            <person name="Ai D."/>
            <person name="Zhao J."/>
            <person name="Shang C."/>
            <person name="Ma Y."/>
            <person name="Wu B."/>
            <person name="Wang M."/>
            <person name="Gao L."/>
            <person name="Sun D."/>
            <person name="Zhang P."/>
            <person name="Guo F."/>
            <person name="Wang W."/>
            <person name="Li Y."/>
            <person name="Wang J."/>
            <person name="Varshney R.K."/>
            <person name="Wang J."/>
            <person name="Ling H.Q."/>
            <person name="Wan P."/>
        </authorList>
    </citation>
    <scope>NUCLEOTIDE SEQUENCE</scope>
    <source>
        <strain evidence="3">cv. Jingnong 6</strain>
    </source>
</reference>
<dbReference type="Gramene" id="KOM25740">
    <property type="protein sequence ID" value="KOM25740"/>
    <property type="gene ID" value="LR48_Vigan181s001800"/>
</dbReference>
<gene>
    <name evidence="2" type="ORF">LR48_Vigan181s001800</name>
</gene>
<organism evidence="2 3">
    <name type="scientific">Phaseolus angularis</name>
    <name type="common">Azuki bean</name>
    <name type="synonym">Vigna angularis</name>
    <dbReference type="NCBI Taxonomy" id="3914"/>
    <lineage>
        <taxon>Eukaryota</taxon>
        <taxon>Viridiplantae</taxon>
        <taxon>Streptophyta</taxon>
        <taxon>Embryophyta</taxon>
        <taxon>Tracheophyta</taxon>
        <taxon>Spermatophyta</taxon>
        <taxon>Magnoliopsida</taxon>
        <taxon>eudicotyledons</taxon>
        <taxon>Gunneridae</taxon>
        <taxon>Pentapetalae</taxon>
        <taxon>rosids</taxon>
        <taxon>fabids</taxon>
        <taxon>Fabales</taxon>
        <taxon>Fabaceae</taxon>
        <taxon>Papilionoideae</taxon>
        <taxon>50 kb inversion clade</taxon>
        <taxon>NPAAA clade</taxon>
        <taxon>indigoferoid/millettioid clade</taxon>
        <taxon>Phaseoleae</taxon>
        <taxon>Vigna</taxon>
    </lineage>
</organism>